<evidence type="ECO:0000313" key="2">
    <source>
        <dbReference type="EMBL" id="CAE8684125.1"/>
    </source>
</evidence>
<dbReference type="PANTHER" id="PTHR12905:SF0">
    <property type="entry name" value="CALCINEURIN-LIKE PHOSPHOESTERASE DOMAIN-CONTAINING PROTEIN"/>
    <property type="match status" value="1"/>
</dbReference>
<protein>
    <recommendedName>
        <fullName evidence="1">Calcineurin-like phosphoesterase domain-containing protein</fullName>
    </recommendedName>
</protein>
<dbReference type="PANTHER" id="PTHR12905">
    <property type="entry name" value="METALLOPHOSPHOESTERASE"/>
    <property type="match status" value="1"/>
</dbReference>
<dbReference type="GO" id="GO:0016787">
    <property type="term" value="F:hydrolase activity"/>
    <property type="evidence" value="ECO:0007669"/>
    <property type="project" value="InterPro"/>
</dbReference>
<reference evidence="2" key="1">
    <citation type="submission" date="2021-02" db="EMBL/GenBank/DDBJ databases">
        <authorList>
            <person name="Dougan E. K."/>
            <person name="Rhodes N."/>
            <person name="Thang M."/>
            <person name="Chan C."/>
        </authorList>
    </citation>
    <scope>NUCLEOTIDE SEQUENCE</scope>
</reference>
<proteinExistence type="predicted"/>
<accession>A0A813JQ26</accession>
<organism evidence="2 3">
    <name type="scientific">Polarella glacialis</name>
    <name type="common">Dinoflagellate</name>
    <dbReference type="NCBI Taxonomy" id="89957"/>
    <lineage>
        <taxon>Eukaryota</taxon>
        <taxon>Sar</taxon>
        <taxon>Alveolata</taxon>
        <taxon>Dinophyceae</taxon>
        <taxon>Suessiales</taxon>
        <taxon>Suessiaceae</taxon>
        <taxon>Polarella</taxon>
    </lineage>
</organism>
<evidence type="ECO:0000259" key="1">
    <source>
        <dbReference type="Pfam" id="PF00149"/>
    </source>
</evidence>
<dbReference type="Gene3D" id="3.60.21.10">
    <property type="match status" value="1"/>
</dbReference>
<dbReference type="AlphaFoldDB" id="A0A813JQ26"/>
<dbReference type="CDD" id="cd07379">
    <property type="entry name" value="MPP_239FB"/>
    <property type="match status" value="1"/>
</dbReference>
<sequence>MADSPHSNGFLVRCVGRRRIRDGSLSTSVTVVKALLTPWLVVDLLRARKARESWAECLFQLYSMGSPPPSLPSLVSANPGCCRFVCISDTHQCHDRLPPLPAGDVLVHCGDFTNFGSRDEVRKFALWMASQPHGLKLVVPGNHDMILDESYYDAYWGDWSAQQESHSEAVAEFTSRGIQLLVDKSIEVHGLHVYGSPWVTRYASWKTAFNKESEAMGEHWQSVPDGVDVLLTHMPPLGVGDRDQDGRRTGCPHLAQRVKEIGPRLHVFGHIHTDYGAVTAEGTTYVNPASVSDGYRVGGRSAIVVDVLR</sequence>
<feature type="domain" description="Calcineurin-like phosphoesterase" evidence="1">
    <location>
        <begin position="83"/>
        <end position="273"/>
    </location>
</feature>
<dbReference type="Pfam" id="PF00149">
    <property type="entry name" value="Metallophos"/>
    <property type="match status" value="1"/>
</dbReference>
<evidence type="ECO:0000313" key="3">
    <source>
        <dbReference type="Proteomes" id="UP000626109"/>
    </source>
</evidence>
<dbReference type="InterPro" id="IPR004843">
    <property type="entry name" value="Calcineurin-like_PHP"/>
</dbReference>
<dbReference type="InterPro" id="IPR029052">
    <property type="entry name" value="Metallo-depent_PP-like"/>
</dbReference>
<dbReference type="InterPro" id="IPR051693">
    <property type="entry name" value="UPF0046_metallophosphoest"/>
</dbReference>
<comment type="caution">
    <text evidence="2">The sequence shown here is derived from an EMBL/GenBank/DDBJ whole genome shotgun (WGS) entry which is preliminary data.</text>
</comment>
<dbReference type="EMBL" id="CAJNNW010026277">
    <property type="protein sequence ID" value="CAE8684125.1"/>
    <property type="molecule type" value="Genomic_DNA"/>
</dbReference>
<dbReference type="SUPFAM" id="SSF56300">
    <property type="entry name" value="Metallo-dependent phosphatases"/>
    <property type="match status" value="1"/>
</dbReference>
<gene>
    <name evidence="2" type="ORF">PGLA2088_LOCUS23817</name>
</gene>
<dbReference type="Proteomes" id="UP000626109">
    <property type="component" value="Unassembled WGS sequence"/>
</dbReference>
<name>A0A813JQ26_POLGL</name>